<dbReference type="InterPro" id="IPR023399">
    <property type="entry name" value="Baseplate-like_2-layer_sand"/>
</dbReference>
<evidence type="ECO:0000313" key="7">
    <source>
        <dbReference type="Proteomes" id="UP000298234"/>
    </source>
</evidence>
<reference evidence="6 7" key="1">
    <citation type="submission" date="2019-03" db="EMBL/GenBank/DDBJ databases">
        <title>Burkholderia cepacia outbreak.</title>
        <authorList>
            <person name="Farzana R."/>
            <person name="Walsh T.R."/>
        </authorList>
    </citation>
    <scope>NUCLEOTIDE SEQUENCE [LARGE SCALE GENOMIC DNA]</scope>
    <source>
        <strain evidence="7">d13</strain>
    </source>
</reference>
<evidence type="ECO:0000313" key="6">
    <source>
        <dbReference type="EMBL" id="TEU51368.1"/>
    </source>
</evidence>
<feature type="domain" description="Baseplate hub protein gp44/GpP-like second" evidence="4">
    <location>
        <begin position="93"/>
        <end position="176"/>
    </location>
</feature>
<dbReference type="Gene3D" id="3.30.1920.10">
    <property type="entry name" value="Baseplate protein-like domains - 2 layer sandwich fold"/>
    <property type="match status" value="1"/>
</dbReference>
<feature type="compositionally biased region" description="Basic residues" evidence="1">
    <location>
        <begin position="346"/>
        <end position="356"/>
    </location>
</feature>
<protein>
    <submittedName>
        <fullName evidence="6">Phage tail protein</fullName>
    </submittedName>
</protein>
<dbReference type="Gene3D" id="2.30.300.10">
    <property type="entry name" value="Baseplate protein-like domain - beta roll fold"/>
    <property type="match status" value="1"/>
</dbReference>
<dbReference type="Pfam" id="PF22255">
    <property type="entry name" value="Gp44-like_2nd"/>
    <property type="match status" value="1"/>
</dbReference>
<dbReference type="RefSeq" id="WP_134255372.1">
    <property type="nucleotide sequence ID" value="NZ_SNSG01000004.1"/>
</dbReference>
<organism evidence="6 7">
    <name type="scientific">Burkholderia cepacia</name>
    <name type="common">Pseudomonas cepacia</name>
    <dbReference type="NCBI Taxonomy" id="292"/>
    <lineage>
        <taxon>Bacteria</taxon>
        <taxon>Pseudomonadati</taxon>
        <taxon>Pseudomonadota</taxon>
        <taxon>Betaproteobacteria</taxon>
        <taxon>Burkholderiales</taxon>
        <taxon>Burkholderiaceae</taxon>
        <taxon>Burkholderia</taxon>
        <taxon>Burkholderia cepacia complex</taxon>
    </lineage>
</organism>
<evidence type="ECO:0000259" key="4">
    <source>
        <dbReference type="Pfam" id="PF22255"/>
    </source>
</evidence>
<evidence type="ECO:0000256" key="1">
    <source>
        <dbReference type="SAM" id="MobiDB-lite"/>
    </source>
</evidence>
<dbReference type="AlphaFoldDB" id="A0AAX2RVT1"/>
<sequence>MASPDNDVTLLIGGKAHSAWSSYSIDSDLLTPADAWDVRLTRPAGKMPDTVKSGAHVQVKVGDDTVLVGYVDNVRRRTSKTEKTLSISGRDYAAILRDCSAPIFTAKQVTLADVVANIVKPLGIKKVRIDTVQTQPTWDKISVDPGDTAWDTLVHAAEGEGLWPWFEPDGTLVIGGPDYNAPPVASLILREDGKGNNVEWFDEDDSIAERYSEVTVLGQSHGTRAAAGKHAIKATVKDQGVTVYRPKVYVDHDAPNLAAAEARAKKIISDSALAAHTLKASVKGHRTSDGVLWKPGQRVHVVWEEYGIDAIYFLMARRFTGGRPGGTRTTLTLKEDGVWILDAHPHSGRKHRRKKKSDGPLSLVVTDANGNTTVTK</sequence>
<dbReference type="Proteomes" id="UP000298234">
    <property type="component" value="Unassembled WGS sequence"/>
</dbReference>
<gene>
    <name evidence="6" type="ORF">E3D37_08075</name>
</gene>
<accession>A0AAX2RVT1</accession>
<comment type="caution">
    <text evidence="6">The sequence shown here is derived from an EMBL/GenBank/DDBJ whole genome shotgun (WGS) entry which is preliminary data.</text>
</comment>
<feature type="domain" description="Tail protein NMB1110-like third" evidence="5">
    <location>
        <begin position="210"/>
        <end position="268"/>
    </location>
</feature>
<name>A0AAX2RVT1_BURCE</name>
<dbReference type="InterPro" id="IPR054034">
    <property type="entry name" value="NMB1110-like_C"/>
</dbReference>
<evidence type="ECO:0000259" key="5">
    <source>
        <dbReference type="Pfam" id="PF22630"/>
    </source>
</evidence>
<dbReference type="Gene3D" id="3.55.50.10">
    <property type="entry name" value="Baseplate protein-like domains"/>
    <property type="match status" value="1"/>
</dbReference>
<feature type="region of interest" description="Disordered" evidence="1">
    <location>
        <begin position="344"/>
        <end position="376"/>
    </location>
</feature>
<dbReference type="SUPFAM" id="SSF69279">
    <property type="entry name" value="Phage tail proteins"/>
    <property type="match status" value="2"/>
</dbReference>
<evidence type="ECO:0000259" key="2">
    <source>
        <dbReference type="Pfam" id="PF21683"/>
    </source>
</evidence>
<dbReference type="EMBL" id="SNSQ01000007">
    <property type="protein sequence ID" value="TEU51368.1"/>
    <property type="molecule type" value="Genomic_DNA"/>
</dbReference>
<dbReference type="InterPro" id="IPR049354">
    <property type="entry name" value="GpP-like_N"/>
</dbReference>
<dbReference type="InterPro" id="IPR054482">
    <property type="entry name" value="NMB1110-like_3rd"/>
</dbReference>
<feature type="domain" description="Tail protein NMB1110-like C-terminal" evidence="3">
    <location>
        <begin position="270"/>
        <end position="338"/>
    </location>
</feature>
<dbReference type="Pfam" id="PF22174">
    <property type="entry name" value="NMB1110-like_C"/>
    <property type="match status" value="1"/>
</dbReference>
<dbReference type="PIRSF" id="PIRSF004440">
    <property type="entry name" value="GpP"/>
    <property type="match status" value="1"/>
</dbReference>
<dbReference type="InterPro" id="IPR053981">
    <property type="entry name" value="Gp44/GpP-like_2nd"/>
</dbReference>
<feature type="domain" description="Baseplate hub protein gp44-like N-terminal" evidence="2">
    <location>
        <begin position="7"/>
        <end position="91"/>
    </location>
</feature>
<proteinExistence type="predicted"/>
<dbReference type="InterPro" id="IPR026276">
    <property type="entry name" value="Baseplate_GpP"/>
</dbReference>
<dbReference type="Pfam" id="PF21683">
    <property type="entry name" value="GpP-like_1st"/>
    <property type="match status" value="1"/>
</dbReference>
<evidence type="ECO:0000259" key="3">
    <source>
        <dbReference type="Pfam" id="PF22174"/>
    </source>
</evidence>
<dbReference type="Pfam" id="PF22630">
    <property type="entry name" value="NMB1110_3rd"/>
    <property type="match status" value="1"/>
</dbReference>